<dbReference type="Proteomes" id="UP000248044">
    <property type="component" value="Chromosome"/>
</dbReference>
<accession>A0A2U9IGS6</accession>
<dbReference type="OrthoDB" id="43398at2157"/>
<dbReference type="EMBL" id="CP029289">
    <property type="protein sequence ID" value="AWR95175.1"/>
    <property type="molecule type" value="Genomic_DNA"/>
</dbReference>
<gene>
    <name evidence="1" type="ORF">DFR85_11780</name>
</gene>
<organism evidence="1 2">
    <name type="scientific">Acidianus brierleyi</name>
    <dbReference type="NCBI Taxonomy" id="41673"/>
    <lineage>
        <taxon>Archaea</taxon>
        <taxon>Thermoproteota</taxon>
        <taxon>Thermoprotei</taxon>
        <taxon>Sulfolobales</taxon>
        <taxon>Sulfolobaceae</taxon>
        <taxon>Acidianus</taxon>
    </lineage>
</organism>
<evidence type="ECO:0000313" key="2">
    <source>
        <dbReference type="Proteomes" id="UP000248044"/>
    </source>
</evidence>
<dbReference type="RefSeq" id="WP_110271056.1">
    <property type="nucleotide sequence ID" value="NZ_CP029289.2"/>
</dbReference>
<sequence>MSWKITNSKVDAKLDVKCLIDDIANSPKIKEICERNGISTGHASEIHRLVSDVIIKIFKEKRMKPSDILLKYSKLADEKTLKELIIEIVKAANSVGEISYKVGNSSLEEEFSKLESSL</sequence>
<proteinExistence type="predicted"/>
<evidence type="ECO:0000313" key="1">
    <source>
        <dbReference type="EMBL" id="AWR95175.1"/>
    </source>
</evidence>
<dbReference type="KEGG" id="abri:DFR85_11780"/>
<keyword evidence="2" id="KW-1185">Reference proteome</keyword>
<name>A0A2U9IGS6_9CREN</name>
<dbReference type="AlphaFoldDB" id="A0A2U9IGS6"/>
<reference evidence="1 2" key="1">
    <citation type="submission" date="2018-05" db="EMBL/GenBank/DDBJ databases">
        <title>Complete Genome Sequences of Extremely Thermoacidophilic, Metal-Mobilizing Type-Strain Members of the Archaeal Family Sulfolobaceae: Acidianus brierleyi DSM-1651T, Acidianus sulfidivorans DSM-18786T, Metallosphaera hakonensis DSM-7519T, and Metallosphaera prunae DSM-10039T.</title>
        <authorList>
            <person name="Counts J.A."/>
            <person name="Kelly R.M."/>
        </authorList>
    </citation>
    <scope>NUCLEOTIDE SEQUENCE [LARGE SCALE GENOMIC DNA]</scope>
    <source>
        <strain evidence="1 2">DSM 1651</strain>
    </source>
</reference>
<protein>
    <submittedName>
        <fullName evidence="1">Uncharacterized protein</fullName>
    </submittedName>
</protein>
<dbReference type="GeneID" id="36832846"/>